<dbReference type="RefSeq" id="WP_326505801.1">
    <property type="nucleotide sequence ID" value="NZ_JAWIIV010000005.1"/>
</dbReference>
<evidence type="ECO:0000259" key="3">
    <source>
        <dbReference type="Pfam" id="PF18912"/>
    </source>
</evidence>
<sequence length="247" mass="26719">MLSSLRHLSRSALAGLPLLLPASCALCGASARDNLCGACKSRFFGMHAPRCRSCAMALPQAAGKHEICGQCLRKTPSFDATVVACNYTAPHDRLALGLKFGGSLQFAPLMAAVIRDAMLQQDKLELPQLLAVVPLGNARLAERGFNQALEIARPLSRMLGVPLQAQLLLRQRETRAQSLLHPDERQKNVRGAFVVSAQSIDLVRGRHVGMVDDVMTTGDTLNEVAATLKRFGAARVTNFVFARTPQH</sequence>
<dbReference type="InterPro" id="IPR029057">
    <property type="entry name" value="PRTase-like"/>
</dbReference>
<comment type="caution">
    <text evidence="4">The sequence shown here is derived from an EMBL/GenBank/DDBJ whole genome shotgun (WGS) entry which is preliminary data.</text>
</comment>
<evidence type="ECO:0000313" key="5">
    <source>
        <dbReference type="Proteomes" id="UP001352263"/>
    </source>
</evidence>
<dbReference type="PANTHER" id="PTHR47505">
    <property type="entry name" value="DNA UTILIZATION PROTEIN YHGH"/>
    <property type="match status" value="1"/>
</dbReference>
<dbReference type="Pfam" id="PF00156">
    <property type="entry name" value="Pribosyltran"/>
    <property type="match status" value="1"/>
</dbReference>
<dbReference type="Proteomes" id="UP001352263">
    <property type="component" value="Unassembled WGS sequence"/>
</dbReference>
<comment type="similarity">
    <text evidence="1">Belongs to the ComF/GntX family.</text>
</comment>
<organism evidence="4 5">
    <name type="scientific">Noviherbaspirillum album</name>
    <dbReference type="NCBI Taxonomy" id="3080276"/>
    <lineage>
        <taxon>Bacteria</taxon>
        <taxon>Pseudomonadati</taxon>
        <taxon>Pseudomonadota</taxon>
        <taxon>Betaproteobacteria</taxon>
        <taxon>Burkholderiales</taxon>
        <taxon>Oxalobacteraceae</taxon>
        <taxon>Noviherbaspirillum</taxon>
    </lineage>
</organism>
<dbReference type="InterPro" id="IPR044005">
    <property type="entry name" value="DZR_2"/>
</dbReference>
<evidence type="ECO:0000313" key="4">
    <source>
        <dbReference type="EMBL" id="MEC4719078.1"/>
    </source>
</evidence>
<dbReference type="Gene3D" id="3.40.50.2020">
    <property type="match status" value="1"/>
</dbReference>
<name>A0ABU6J613_9BURK</name>
<dbReference type="CDD" id="cd06223">
    <property type="entry name" value="PRTases_typeI"/>
    <property type="match status" value="1"/>
</dbReference>
<protein>
    <submittedName>
        <fullName evidence="4">ComF family protein</fullName>
    </submittedName>
</protein>
<gene>
    <name evidence="4" type="ORF">RY831_07955</name>
</gene>
<dbReference type="InterPro" id="IPR000836">
    <property type="entry name" value="PRTase_dom"/>
</dbReference>
<feature type="domain" description="Phosphoribosyltransferase" evidence="2">
    <location>
        <begin position="148"/>
        <end position="245"/>
    </location>
</feature>
<dbReference type="PANTHER" id="PTHR47505:SF1">
    <property type="entry name" value="DNA UTILIZATION PROTEIN YHGH"/>
    <property type="match status" value="1"/>
</dbReference>
<feature type="domain" description="Double zinc ribbon" evidence="3">
    <location>
        <begin position="17"/>
        <end position="72"/>
    </location>
</feature>
<reference evidence="4 5" key="1">
    <citation type="submission" date="2023-10" db="EMBL/GenBank/DDBJ databases">
        <title>Noviherbaspirillum sp. CPCC 100848 genome assembly.</title>
        <authorList>
            <person name="Li X.Y."/>
            <person name="Fang X.M."/>
        </authorList>
    </citation>
    <scope>NUCLEOTIDE SEQUENCE [LARGE SCALE GENOMIC DNA]</scope>
    <source>
        <strain evidence="4 5">CPCC 100848</strain>
    </source>
</reference>
<proteinExistence type="inferred from homology"/>
<accession>A0ABU6J613</accession>
<evidence type="ECO:0000259" key="2">
    <source>
        <dbReference type="Pfam" id="PF00156"/>
    </source>
</evidence>
<dbReference type="Pfam" id="PF18912">
    <property type="entry name" value="DZR_2"/>
    <property type="match status" value="1"/>
</dbReference>
<dbReference type="EMBL" id="JAWIIV010000005">
    <property type="protein sequence ID" value="MEC4719078.1"/>
    <property type="molecule type" value="Genomic_DNA"/>
</dbReference>
<dbReference type="InterPro" id="IPR051910">
    <property type="entry name" value="ComF/GntX_DNA_util-trans"/>
</dbReference>
<evidence type="ECO:0000256" key="1">
    <source>
        <dbReference type="ARBA" id="ARBA00008007"/>
    </source>
</evidence>
<keyword evidence="5" id="KW-1185">Reference proteome</keyword>
<dbReference type="SUPFAM" id="SSF53271">
    <property type="entry name" value="PRTase-like"/>
    <property type="match status" value="1"/>
</dbReference>